<evidence type="ECO:0000256" key="2">
    <source>
        <dbReference type="ARBA" id="ARBA00022801"/>
    </source>
</evidence>
<dbReference type="RefSeq" id="WP_183413180.1">
    <property type="nucleotide sequence ID" value="NZ_JACHYB010000001.1"/>
</dbReference>
<protein>
    <submittedName>
        <fullName evidence="3">Acyl-CoA thioester hydrolase</fullName>
        <ecNumber evidence="3">3.1.2.-</ecNumber>
    </submittedName>
</protein>
<proteinExistence type="inferred from homology"/>
<dbReference type="PANTHER" id="PTHR31793:SF27">
    <property type="entry name" value="NOVEL THIOESTERASE SUPERFAMILY DOMAIN AND SAPOSIN A-TYPE DOMAIN CONTAINING PROTEIN (0610012H03RIK)"/>
    <property type="match status" value="1"/>
</dbReference>
<gene>
    <name evidence="3" type="ORF">FHX64_001589</name>
</gene>
<name>A0A7W5DR38_9PORP</name>
<dbReference type="CDD" id="cd00586">
    <property type="entry name" value="4HBT"/>
    <property type="match status" value="1"/>
</dbReference>
<evidence type="ECO:0000313" key="3">
    <source>
        <dbReference type="EMBL" id="MBB3187426.1"/>
    </source>
</evidence>
<comment type="similarity">
    <text evidence="1">Belongs to the 4-hydroxybenzoyl-CoA thioesterase family.</text>
</comment>
<dbReference type="EC" id="3.1.2.-" evidence="3"/>
<dbReference type="Proteomes" id="UP000544222">
    <property type="component" value="Unassembled WGS sequence"/>
</dbReference>
<dbReference type="Gene3D" id="3.10.129.10">
    <property type="entry name" value="Hotdog Thioesterase"/>
    <property type="match status" value="1"/>
</dbReference>
<keyword evidence="2 3" id="KW-0378">Hydrolase</keyword>
<dbReference type="InterPro" id="IPR050563">
    <property type="entry name" value="4-hydroxybenzoyl-CoA_TE"/>
</dbReference>
<dbReference type="GO" id="GO:0047617">
    <property type="term" value="F:fatty acyl-CoA hydrolase activity"/>
    <property type="evidence" value="ECO:0007669"/>
    <property type="project" value="TreeGrafter"/>
</dbReference>
<dbReference type="AlphaFoldDB" id="A0A7W5DR38"/>
<comment type="caution">
    <text evidence="3">The sequence shown here is derived from an EMBL/GenBank/DDBJ whole genome shotgun (WGS) entry which is preliminary data.</text>
</comment>
<evidence type="ECO:0000256" key="1">
    <source>
        <dbReference type="ARBA" id="ARBA00005953"/>
    </source>
</evidence>
<dbReference type="InterPro" id="IPR029069">
    <property type="entry name" value="HotDog_dom_sf"/>
</dbReference>
<dbReference type="Pfam" id="PF13279">
    <property type="entry name" value="4HBT_2"/>
    <property type="match status" value="1"/>
</dbReference>
<sequence>MRNYIFELPFEVRDYECDLQGIVNNAVYQNYFEHTRHKFLLSKNISFSELHKKGIDAVVVKVEISFKHSLLPDTPFISKLSLKKEGVRYVFHQALFSIDNQTLFASARTETVILNQGKLGFTPELDAIVQEAETLS</sequence>
<organism evidence="3 4">
    <name type="scientific">Microbacter margulisiae</name>
    <dbReference type="NCBI Taxonomy" id="1350067"/>
    <lineage>
        <taxon>Bacteria</taxon>
        <taxon>Pseudomonadati</taxon>
        <taxon>Bacteroidota</taxon>
        <taxon>Bacteroidia</taxon>
        <taxon>Bacteroidales</taxon>
        <taxon>Porphyromonadaceae</taxon>
        <taxon>Microbacter</taxon>
    </lineage>
</organism>
<keyword evidence="4" id="KW-1185">Reference proteome</keyword>
<reference evidence="3 4" key="1">
    <citation type="submission" date="2020-08" db="EMBL/GenBank/DDBJ databases">
        <title>Genomic Encyclopedia of Type Strains, Phase IV (KMG-IV): sequencing the most valuable type-strain genomes for metagenomic binning, comparative biology and taxonomic classification.</title>
        <authorList>
            <person name="Goeker M."/>
        </authorList>
    </citation>
    <scope>NUCLEOTIDE SEQUENCE [LARGE SCALE GENOMIC DNA]</scope>
    <source>
        <strain evidence="3 4">DSM 27471</strain>
    </source>
</reference>
<evidence type="ECO:0000313" key="4">
    <source>
        <dbReference type="Proteomes" id="UP000544222"/>
    </source>
</evidence>
<dbReference type="SUPFAM" id="SSF54637">
    <property type="entry name" value="Thioesterase/thiol ester dehydrase-isomerase"/>
    <property type="match status" value="1"/>
</dbReference>
<dbReference type="EMBL" id="JACHYB010000001">
    <property type="protein sequence ID" value="MBB3187426.1"/>
    <property type="molecule type" value="Genomic_DNA"/>
</dbReference>
<accession>A0A7W5DR38</accession>
<dbReference type="PANTHER" id="PTHR31793">
    <property type="entry name" value="4-HYDROXYBENZOYL-COA THIOESTERASE FAMILY MEMBER"/>
    <property type="match status" value="1"/>
</dbReference>